<dbReference type="EMBL" id="UYRU01047231">
    <property type="protein sequence ID" value="VDN09522.1"/>
    <property type="molecule type" value="Genomic_DNA"/>
</dbReference>
<gene>
    <name evidence="2" type="ORF">DILT_LOCUS5353</name>
</gene>
<dbReference type="OrthoDB" id="10417012at2759"/>
<keyword evidence="1" id="KW-0472">Membrane</keyword>
<evidence type="ECO:0000256" key="1">
    <source>
        <dbReference type="SAM" id="Phobius"/>
    </source>
</evidence>
<keyword evidence="3" id="KW-1185">Reference proteome</keyword>
<name>A0A3P7NMD8_DIBLA</name>
<organism evidence="2 3">
    <name type="scientific">Dibothriocephalus latus</name>
    <name type="common">Fish tapeworm</name>
    <name type="synonym">Diphyllobothrium latum</name>
    <dbReference type="NCBI Taxonomy" id="60516"/>
    <lineage>
        <taxon>Eukaryota</taxon>
        <taxon>Metazoa</taxon>
        <taxon>Spiralia</taxon>
        <taxon>Lophotrochozoa</taxon>
        <taxon>Platyhelminthes</taxon>
        <taxon>Cestoda</taxon>
        <taxon>Eucestoda</taxon>
        <taxon>Diphyllobothriidea</taxon>
        <taxon>Diphyllobothriidae</taxon>
        <taxon>Dibothriocephalus</taxon>
    </lineage>
</organism>
<dbReference type="AlphaFoldDB" id="A0A3P7NMD8"/>
<dbReference type="Proteomes" id="UP000281553">
    <property type="component" value="Unassembled WGS sequence"/>
</dbReference>
<sequence length="139" mass="15602">MLPSDGTLARVVMLVGLLIFPLLVLTQKLRMMNAERFEGYAAACTLELSYENPRNLAQTSSCDVFPHERKCDVYFKICMSTPGTEDCDVYRHTTEVFFERSSVNMIGEKAVIAFLSEPVPVSRAHTFTCNIPNLKSVTD</sequence>
<keyword evidence="1" id="KW-0812">Transmembrane</keyword>
<reference evidence="2 3" key="1">
    <citation type="submission" date="2018-11" db="EMBL/GenBank/DDBJ databases">
        <authorList>
            <consortium name="Pathogen Informatics"/>
        </authorList>
    </citation>
    <scope>NUCLEOTIDE SEQUENCE [LARGE SCALE GENOMIC DNA]</scope>
</reference>
<evidence type="ECO:0000313" key="3">
    <source>
        <dbReference type="Proteomes" id="UP000281553"/>
    </source>
</evidence>
<evidence type="ECO:0000313" key="2">
    <source>
        <dbReference type="EMBL" id="VDN09522.1"/>
    </source>
</evidence>
<feature type="transmembrane region" description="Helical" evidence="1">
    <location>
        <begin position="6"/>
        <end position="26"/>
    </location>
</feature>
<keyword evidence="1" id="KW-1133">Transmembrane helix</keyword>
<accession>A0A3P7NMD8</accession>
<proteinExistence type="predicted"/>
<protein>
    <submittedName>
        <fullName evidence="2">Uncharacterized protein</fullName>
    </submittedName>
</protein>